<keyword evidence="3" id="KW-1133">Transmembrane helix</keyword>
<reference evidence="6 7" key="1">
    <citation type="submission" date="2020-02" db="EMBL/GenBank/DDBJ databases">
        <authorList>
            <person name="Ma Q."/>
            <person name="Huang Y."/>
            <person name="Song X."/>
            <person name="Pei D."/>
        </authorList>
    </citation>
    <scope>NUCLEOTIDE SEQUENCE [LARGE SCALE GENOMIC DNA]</scope>
    <source>
        <strain evidence="6">Sxm20200214</strain>
        <tissue evidence="6">Leaf</tissue>
    </source>
</reference>
<dbReference type="PANTHER" id="PTHR24222">
    <property type="entry name" value="ABC TRANSPORTER B FAMILY"/>
    <property type="match status" value="1"/>
</dbReference>
<keyword evidence="4" id="KW-0472">Membrane</keyword>
<evidence type="ECO:0000256" key="3">
    <source>
        <dbReference type="ARBA" id="ARBA00022989"/>
    </source>
</evidence>
<feature type="compositionally biased region" description="Basic and acidic residues" evidence="5">
    <location>
        <begin position="8"/>
        <end position="17"/>
    </location>
</feature>
<dbReference type="InterPro" id="IPR036640">
    <property type="entry name" value="ABC1_TM_sf"/>
</dbReference>
<organism evidence="6 7">
    <name type="scientific">Brassica carinata</name>
    <name type="common">Ethiopian mustard</name>
    <name type="synonym">Abyssinian cabbage</name>
    <dbReference type="NCBI Taxonomy" id="52824"/>
    <lineage>
        <taxon>Eukaryota</taxon>
        <taxon>Viridiplantae</taxon>
        <taxon>Streptophyta</taxon>
        <taxon>Embryophyta</taxon>
        <taxon>Tracheophyta</taxon>
        <taxon>Spermatophyta</taxon>
        <taxon>Magnoliopsida</taxon>
        <taxon>eudicotyledons</taxon>
        <taxon>Gunneridae</taxon>
        <taxon>Pentapetalae</taxon>
        <taxon>rosids</taxon>
        <taxon>malvids</taxon>
        <taxon>Brassicales</taxon>
        <taxon>Brassicaceae</taxon>
        <taxon>Brassiceae</taxon>
        <taxon>Brassica</taxon>
    </lineage>
</organism>
<proteinExistence type="predicted"/>
<evidence type="ECO:0000313" key="6">
    <source>
        <dbReference type="EMBL" id="KAG2314395.1"/>
    </source>
</evidence>
<name>A0A8X8AWE3_BRACI</name>
<dbReference type="EMBL" id="JAAMPC010000004">
    <property type="protein sequence ID" value="KAG2314395.1"/>
    <property type="molecule type" value="Genomic_DNA"/>
</dbReference>
<evidence type="ECO:0000256" key="4">
    <source>
        <dbReference type="ARBA" id="ARBA00023136"/>
    </source>
</evidence>
<comment type="subcellular location">
    <subcellularLocation>
        <location evidence="1">Membrane</location>
        <topology evidence="1">Multi-pass membrane protein</topology>
    </subcellularLocation>
</comment>
<dbReference type="InterPro" id="IPR039421">
    <property type="entry name" value="Type_1_exporter"/>
</dbReference>
<dbReference type="PANTHER" id="PTHR24222:SF63">
    <property type="entry name" value="ATP BINDING CASSETTE SUBFAMILY B"/>
    <property type="match status" value="1"/>
</dbReference>
<dbReference type="AlphaFoldDB" id="A0A8X8AWE3"/>
<gene>
    <name evidence="6" type="ORF">Bca52824_017517</name>
</gene>
<accession>A0A8X8AWE3</accession>
<sequence length="193" mass="21928">MECGCYQGDHHGDRDVGDFNLEEDQLPQHHPLHRSWDHKTMDSVIESEEGLKADSPNIAEAETSNSKLHEEEKQVKTESILKEEKKKKKEEDEDEKTKTAFHKLFAFADSFDIILMILGTIGAVGNGLGFPIMTILFGDVIDVFGQNQNSSDVSDKITKTCVQHWIGRLKMAGHCLLWFKSWEENPATELLDR</sequence>
<keyword evidence="7" id="KW-1185">Reference proteome</keyword>
<protein>
    <submittedName>
        <fullName evidence="6">Uncharacterized protein</fullName>
    </submittedName>
</protein>
<evidence type="ECO:0000256" key="2">
    <source>
        <dbReference type="ARBA" id="ARBA00022692"/>
    </source>
</evidence>
<evidence type="ECO:0000256" key="1">
    <source>
        <dbReference type="ARBA" id="ARBA00004141"/>
    </source>
</evidence>
<evidence type="ECO:0000313" key="7">
    <source>
        <dbReference type="Proteomes" id="UP000886595"/>
    </source>
</evidence>
<dbReference type="Proteomes" id="UP000886595">
    <property type="component" value="Unassembled WGS sequence"/>
</dbReference>
<dbReference type="Gene3D" id="1.20.1560.10">
    <property type="entry name" value="ABC transporter type 1, transmembrane domain"/>
    <property type="match status" value="1"/>
</dbReference>
<comment type="caution">
    <text evidence="6">The sequence shown here is derived from an EMBL/GenBank/DDBJ whole genome shotgun (WGS) entry which is preliminary data.</text>
</comment>
<keyword evidence="2" id="KW-0812">Transmembrane</keyword>
<dbReference type="OrthoDB" id="1114209at2759"/>
<evidence type="ECO:0000256" key="5">
    <source>
        <dbReference type="SAM" id="MobiDB-lite"/>
    </source>
</evidence>
<feature type="region of interest" description="Disordered" evidence="5">
    <location>
        <begin position="1"/>
        <end position="94"/>
    </location>
</feature>
<feature type="compositionally biased region" description="Basic and acidic residues" evidence="5">
    <location>
        <begin position="67"/>
        <end position="84"/>
    </location>
</feature>
<dbReference type="GO" id="GO:0042626">
    <property type="term" value="F:ATPase-coupled transmembrane transporter activity"/>
    <property type="evidence" value="ECO:0007669"/>
    <property type="project" value="TreeGrafter"/>
</dbReference>
<dbReference type="GO" id="GO:0005886">
    <property type="term" value="C:plasma membrane"/>
    <property type="evidence" value="ECO:0007669"/>
    <property type="project" value="TreeGrafter"/>
</dbReference>
<dbReference type="GO" id="GO:0005524">
    <property type="term" value="F:ATP binding"/>
    <property type="evidence" value="ECO:0007669"/>
    <property type="project" value="InterPro"/>
</dbReference>